<dbReference type="InterPro" id="IPR008920">
    <property type="entry name" value="TF_FadR/GntR_C"/>
</dbReference>
<evidence type="ECO:0000256" key="1">
    <source>
        <dbReference type="ARBA" id="ARBA00023015"/>
    </source>
</evidence>
<dbReference type="SUPFAM" id="SSF48008">
    <property type="entry name" value="GntR ligand-binding domain-like"/>
    <property type="match status" value="1"/>
</dbReference>
<dbReference type="Proteomes" id="UP000439983">
    <property type="component" value="Unassembled WGS sequence"/>
</dbReference>
<dbReference type="PANTHER" id="PTHR43537:SF45">
    <property type="entry name" value="GNTR FAMILY REGULATORY PROTEIN"/>
    <property type="match status" value="1"/>
</dbReference>
<dbReference type="InterPro" id="IPR036388">
    <property type="entry name" value="WH-like_DNA-bd_sf"/>
</dbReference>
<proteinExistence type="predicted"/>
<dbReference type="Gene3D" id="1.10.10.10">
    <property type="entry name" value="Winged helix-like DNA-binding domain superfamily/Winged helix DNA-binding domain"/>
    <property type="match status" value="1"/>
</dbReference>
<keyword evidence="6" id="KW-1185">Reference proteome</keyword>
<gene>
    <name evidence="5" type="ORF">GHK62_25965</name>
</gene>
<accession>A0A6N7LJT7</accession>
<name>A0A6N7LJT7_SINTE</name>
<reference evidence="5 6" key="1">
    <citation type="journal article" date="2013" name="Genome Biol.">
        <title>Comparative genomics of the core and accessory genomes of 48 Sinorhizobium strains comprising five genospecies.</title>
        <authorList>
            <person name="Sugawara M."/>
            <person name="Epstein B."/>
            <person name="Badgley B.D."/>
            <person name="Unno T."/>
            <person name="Xu L."/>
            <person name="Reese J."/>
            <person name="Gyaneshwar P."/>
            <person name="Denny R."/>
            <person name="Mudge J."/>
            <person name="Bharti A.K."/>
            <person name="Farmer A.D."/>
            <person name="May G.D."/>
            <person name="Woodward J.E."/>
            <person name="Medigue C."/>
            <person name="Vallenet D."/>
            <person name="Lajus A."/>
            <person name="Rouy Z."/>
            <person name="Martinez-Vaz B."/>
            <person name="Tiffin P."/>
            <person name="Young N.D."/>
            <person name="Sadowsky M.J."/>
        </authorList>
    </citation>
    <scope>NUCLEOTIDE SEQUENCE [LARGE SCALE GENOMIC DNA]</scope>
    <source>
        <strain evidence="5 6">USDA4894</strain>
    </source>
</reference>
<dbReference type="InterPro" id="IPR000524">
    <property type="entry name" value="Tscrpt_reg_HTH_GntR"/>
</dbReference>
<comment type="caution">
    <text evidence="5">The sequence shown here is derived from an EMBL/GenBank/DDBJ whole genome shotgun (WGS) entry which is preliminary data.</text>
</comment>
<dbReference type="OrthoDB" id="8638122at2"/>
<evidence type="ECO:0000313" key="5">
    <source>
        <dbReference type="EMBL" id="MQX18062.1"/>
    </source>
</evidence>
<dbReference type="AlphaFoldDB" id="A0A6N7LJT7"/>
<evidence type="ECO:0000256" key="3">
    <source>
        <dbReference type="ARBA" id="ARBA00023163"/>
    </source>
</evidence>
<dbReference type="SUPFAM" id="SSF46785">
    <property type="entry name" value="Winged helix' DNA-binding domain"/>
    <property type="match status" value="1"/>
</dbReference>
<feature type="domain" description="HTH gntR-type" evidence="4">
    <location>
        <begin position="15"/>
        <end position="82"/>
    </location>
</feature>
<dbReference type="GO" id="GO:0003677">
    <property type="term" value="F:DNA binding"/>
    <property type="evidence" value="ECO:0007669"/>
    <property type="project" value="UniProtKB-KW"/>
</dbReference>
<evidence type="ECO:0000256" key="2">
    <source>
        <dbReference type="ARBA" id="ARBA00023125"/>
    </source>
</evidence>
<dbReference type="SMART" id="SM00345">
    <property type="entry name" value="HTH_GNTR"/>
    <property type="match status" value="1"/>
</dbReference>
<dbReference type="InterPro" id="IPR011711">
    <property type="entry name" value="GntR_C"/>
</dbReference>
<evidence type="ECO:0000313" key="6">
    <source>
        <dbReference type="Proteomes" id="UP000439983"/>
    </source>
</evidence>
<keyword evidence="2" id="KW-0238">DNA-binding</keyword>
<dbReference type="PANTHER" id="PTHR43537">
    <property type="entry name" value="TRANSCRIPTIONAL REGULATOR, GNTR FAMILY"/>
    <property type="match status" value="1"/>
</dbReference>
<evidence type="ECO:0000259" key="4">
    <source>
        <dbReference type="PROSITE" id="PS50949"/>
    </source>
</evidence>
<organism evidence="5 6">
    <name type="scientific">Sinorhizobium terangae</name>
    <dbReference type="NCBI Taxonomy" id="110322"/>
    <lineage>
        <taxon>Bacteria</taxon>
        <taxon>Pseudomonadati</taxon>
        <taxon>Pseudomonadota</taxon>
        <taxon>Alphaproteobacteria</taxon>
        <taxon>Hyphomicrobiales</taxon>
        <taxon>Rhizobiaceae</taxon>
        <taxon>Sinorhizobium/Ensifer group</taxon>
        <taxon>Sinorhizobium</taxon>
    </lineage>
</organism>
<keyword evidence="1" id="KW-0805">Transcription regulation</keyword>
<dbReference type="InterPro" id="IPR036390">
    <property type="entry name" value="WH_DNA-bd_sf"/>
</dbReference>
<dbReference type="Pfam" id="PF07729">
    <property type="entry name" value="FCD"/>
    <property type="match status" value="1"/>
</dbReference>
<sequence>MEKTRKVESVSGGKETGSARVYKKLRDDILRVLIAPGTSLDEVSLSQRFKLSRSPIREALVRLSGEGLVQILPNRSIIVAPMEFDKMPEFLDALDLMQRVVTRFAALHRSPEDLIKIHEAEKAYEREAGNAIKSGDSIGMIEKNFEFHMAIAGASRNTYFADSYRRLLQEGRRLLFFHFQYQSLDPNLKLDDLAAPHRAMIDAIEKRDADRAEHEAHLHAVQFRGRFMDFLNRNLTAKLTLNYATKAD</sequence>
<dbReference type="Pfam" id="PF00392">
    <property type="entry name" value="GntR"/>
    <property type="match status" value="1"/>
</dbReference>
<dbReference type="EMBL" id="WITC01000115">
    <property type="protein sequence ID" value="MQX18062.1"/>
    <property type="molecule type" value="Genomic_DNA"/>
</dbReference>
<keyword evidence="3" id="KW-0804">Transcription</keyword>
<dbReference type="Gene3D" id="1.20.120.530">
    <property type="entry name" value="GntR ligand-binding domain-like"/>
    <property type="match status" value="1"/>
</dbReference>
<dbReference type="GO" id="GO:0003700">
    <property type="term" value="F:DNA-binding transcription factor activity"/>
    <property type="evidence" value="ECO:0007669"/>
    <property type="project" value="InterPro"/>
</dbReference>
<dbReference type="PROSITE" id="PS50949">
    <property type="entry name" value="HTH_GNTR"/>
    <property type="match status" value="1"/>
</dbReference>
<protein>
    <submittedName>
        <fullName evidence="5">FCD domain-containing protein</fullName>
    </submittedName>
</protein>
<dbReference type="SMART" id="SM00895">
    <property type="entry name" value="FCD"/>
    <property type="match status" value="1"/>
</dbReference>